<proteinExistence type="predicted"/>
<reference evidence="2" key="1">
    <citation type="submission" date="2023-02" db="EMBL/GenBank/DDBJ databases">
        <title>Identification and recombinant expression of a fungal hydrolase from Papiliotrema laurentii that hydrolyzes apple cutin and clears colloidal polyester polyurethane.</title>
        <authorList>
            <consortium name="DOE Joint Genome Institute"/>
            <person name="Roman V.A."/>
            <person name="Bojanowski C."/>
            <person name="Crable B.R."/>
            <person name="Wagner D.N."/>
            <person name="Hung C.S."/>
            <person name="Nadeau L.J."/>
            <person name="Schratz L."/>
            <person name="Haridas S."/>
            <person name="Pangilinan J."/>
            <person name="Lipzen A."/>
            <person name="Na H."/>
            <person name="Yan M."/>
            <person name="Ng V."/>
            <person name="Grigoriev I.V."/>
            <person name="Spatafora J.W."/>
            <person name="Barlow D."/>
            <person name="Biffinger J."/>
            <person name="Kelley-Loughnane N."/>
            <person name="Varaljay V.A."/>
            <person name="Crookes-Goodson W.J."/>
        </authorList>
    </citation>
    <scope>NUCLEOTIDE SEQUENCE</scope>
    <source>
        <strain evidence="2">5307AH</strain>
    </source>
</reference>
<evidence type="ECO:0000256" key="1">
    <source>
        <dbReference type="SAM" id="MobiDB-lite"/>
    </source>
</evidence>
<feature type="compositionally biased region" description="Basic and acidic residues" evidence="1">
    <location>
        <begin position="186"/>
        <end position="202"/>
    </location>
</feature>
<evidence type="ECO:0008006" key="4">
    <source>
        <dbReference type="Google" id="ProtNLM"/>
    </source>
</evidence>
<dbReference type="AlphaFoldDB" id="A0AAD9L7F6"/>
<comment type="caution">
    <text evidence="2">The sequence shown here is derived from an EMBL/GenBank/DDBJ whole genome shotgun (WGS) entry which is preliminary data.</text>
</comment>
<evidence type="ECO:0000313" key="2">
    <source>
        <dbReference type="EMBL" id="KAK1925477.1"/>
    </source>
</evidence>
<evidence type="ECO:0000313" key="3">
    <source>
        <dbReference type="Proteomes" id="UP001182556"/>
    </source>
</evidence>
<feature type="compositionally biased region" description="Polar residues" evidence="1">
    <location>
        <begin position="212"/>
        <end position="222"/>
    </location>
</feature>
<dbReference type="Proteomes" id="UP001182556">
    <property type="component" value="Unassembled WGS sequence"/>
</dbReference>
<feature type="region of interest" description="Disordered" evidence="1">
    <location>
        <begin position="186"/>
        <end position="222"/>
    </location>
</feature>
<dbReference type="PANTHER" id="PTHR38703:SF1">
    <property type="entry name" value="ALLERGEN"/>
    <property type="match status" value="1"/>
</dbReference>
<organism evidence="2 3">
    <name type="scientific">Papiliotrema laurentii</name>
    <name type="common">Cryptococcus laurentii</name>
    <dbReference type="NCBI Taxonomy" id="5418"/>
    <lineage>
        <taxon>Eukaryota</taxon>
        <taxon>Fungi</taxon>
        <taxon>Dikarya</taxon>
        <taxon>Basidiomycota</taxon>
        <taxon>Agaricomycotina</taxon>
        <taxon>Tremellomycetes</taxon>
        <taxon>Tremellales</taxon>
        <taxon>Rhynchogastremaceae</taxon>
        <taxon>Papiliotrema</taxon>
    </lineage>
</organism>
<sequence length="222" mass="24972">MSGITQGVKDFLKGSSKADSTEVCTEVAPEVTQEHVRPKEHVETAEAVDRERHIHHHQHRVQPVEDHQTLPTKHVESTAPAVVREHKEDMLPEHQAKLHEQRAKYHDEKQVGETERSAAHLGTHVNTHEHHHIHETVQPVIQRETVQPTTVHHTQAVHEKVHEAPIVHEATTLPTISHADFLKKQQSEKAHTHQDAGHHHQFYEGAPKVGGQAQNPSAVAGQ</sequence>
<dbReference type="EMBL" id="JAODAN010000003">
    <property type="protein sequence ID" value="KAK1925477.1"/>
    <property type="molecule type" value="Genomic_DNA"/>
</dbReference>
<name>A0AAD9L7F6_PAPLA</name>
<protein>
    <recommendedName>
        <fullName evidence="4">Allergen</fullName>
    </recommendedName>
</protein>
<keyword evidence="3" id="KW-1185">Reference proteome</keyword>
<gene>
    <name evidence="2" type="ORF">DB88DRAFT_484083</name>
</gene>
<accession>A0AAD9L7F6</accession>
<feature type="region of interest" description="Disordered" evidence="1">
    <location>
        <begin position="1"/>
        <end position="21"/>
    </location>
</feature>
<dbReference type="PANTHER" id="PTHR38703">
    <property type="entry name" value="CHROMOSOME 8, WHOLE GENOME SHOTGUN SEQUENCE"/>
    <property type="match status" value="1"/>
</dbReference>